<evidence type="ECO:0000313" key="4">
    <source>
        <dbReference type="Proteomes" id="UP000009309"/>
    </source>
</evidence>
<organism evidence="3 4">
    <name type="scientific">Fibrisoma limi BUZ 3</name>
    <dbReference type="NCBI Taxonomy" id="1185876"/>
    <lineage>
        <taxon>Bacteria</taxon>
        <taxon>Pseudomonadati</taxon>
        <taxon>Bacteroidota</taxon>
        <taxon>Cytophagia</taxon>
        <taxon>Cytophagales</taxon>
        <taxon>Spirosomataceae</taxon>
        <taxon>Fibrisoma</taxon>
    </lineage>
</organism>
<feature type="active site" description="Proton acceptor" evidence="1">
    <location>
        <position position="19"/>
    </location>
</feature>
<accession>I2GPN1</accession>
<evidence type="ECO:0000256" key="2">
    <source>
        <dbReference type="PIRSR" id="PIRSR620023-2"/>
    </source>
</evidence>
<evidence type="ECO:0008006" key="5">
    <source>
        <dbReference type="Google" id="ProtNLM"/>
    </source>
</evidence>
<evidence type="ECO:0000256" key="1">
    <source>
        <dbReference type="PIRSR" id="PIRSR620023-1"/>
    </source>
</evidence>
<sequence>MPKKILFRADGNAQIGLGHVMRCLALAEMLGDAYERRFAIVQPAPEVAKRIEEKGVTVVPLPGYELNDFLAVAAPDDVTVLDGYAFDEAYQRAVRAKVGKLVYIDDLVTGHQVADVLINHTGAITEYDYDAEAYTQFLLGPHYALLRSEFFADFAAPPTKGPIFVSLGGADPQNVSIKVLDALRIAFHQIGQSWRVRLVIGPFHPDRASIEAYQDKLKHLTILSNLTAGQMVTEVQKCRLAITACSTIAYEVCATNRPLLAIQTADNQERLAHFLESEQLAHVAPAHTDVDQLAYRIEVSLLYPDSIAHTLQNQRYYFDRKTPERFRALFDRLCSPTA</sequence>
<protein>
    <recommendedName>
        <fullName evidence="5">Pseudaminic acid biosynthesis-associated protein PseG</fullName>
    </recommendedName>
</protein>
<dbReference type="InterPro" id="IPR020023">
    <property type="entry name" value="PseG"/>
</dbReference>
<dbReference type="NCBIfam" id="TIGR03590">
    <property type="entry name" value="PseG"/>
    <property type="match status" value="1"/>
</dbReference>
<gene>
    <name evidence="3" type="ORF">BN8_05153</name>
</gene>
<dbReference type="RefSeq" id="WP_009284424.1">
    <property type="nucleotide sequence ID" value="NZ_CAIT01000009.1"/>
</dbReference>
<dbReference type="Gene3D" id="3.40.50.2000">
    <property type="entry name" value="Glycogen Phosphorylase B"/>
    <property type="match status" value="1"/>
</dbReference>
<dbReference type="EMBL" id="CAIT01000009">
    <property type="protein sequence ID" value="CCH55859.1"/>
    <property type="molecule type" value="Genomic_DNA"/>
</dbReference>
<dbReference type="SUPFAM" id="SSF53756">
    <property type="entry name" value="UDP-Glycosyltransferase/glycogen phosphorylase"/>
    <property type="match status" value="1"/>
</dbReference>
<name>I2GPN1_9BACT</name>
<evidence type="ECO:0000313" key="3">
    <source>
        <dbReference type="EMBL" id="CCH55859.1"/>
    </source>
</evidence>
<dbReference type="AlphaFoldDB" id="I2GPN1"/>
<dbReference type="Gene3D" id="3.40.50.11190">
    <property type="match status" value="1"/>
</dbReference>
<feature type="binding site" evidence="2">
    <location>
        <position position="251"/>
    </location>
    <ligand>
        <name>substrate</name>
    </ligand>
</feature>
<keyword evidence="4" id="KW-1185">Reference proteome</keyword>
<reference evidence="3 4" key="1">
    <citation type="journal article" date="2012" name="J. Bacteriol.">
        <title>Genome Sequence of the Filamentous Bacterium Fibrisoma limi BUZ 3T.</title>
        <authorList>
            <person name="Filippini M."/>
            <person name="Qi W."/>
            <person name="Jaenicke S."/>
            <person name="Goesmann A."/>
            <person name="Smits T.H."/>
            <person name="Bagheri H.C."/>
        </authorList>
    </citation>
    <scope>NUCLEOTIDE SEQUENCE [LARGE SCALE GENOMIC DNA]</scope>
    <source>
        <strain evidence="4">BUZ 3T</strain>
    </source>
</reference>
<feature type="binding site" evidence="2">
    <location>
        <position position="147"/>
    </location>
    <ligand>
        <name>substrate</name>
    </ligand>
</feature>
<dbReference type="OrthoDB" id="6290225at2"/>
<dbReference type="eggNOG" id="COG3980">
    <property type="taxonomic scope" value="Bacteria"/>
</dbReference>
<proteinExistence type="predicted"/>
<dbReference type="Proteomes" id="UP000009309">
    <property type="component" value="Unassembled WGS sequence"/>
</dbReference>
<dbReference type="STRING" id="1185876.BN8_05153"/>
<comment type="caution">
    <text evidence="3">The sequence shown here is derived from an EMBL/GenBank/DDBJ whole genome shotgun (WGS) entry which is preliminary data.</text>
</comment>